<proteinExistence type="inferred from homology"/>
<evidence type="ECO:0000259" key="5">
    <source>
        <dbReference type="Pfam" id="PF04542"/>
    </source>
</evidence>
<keyword evidence="4" id="KW-0804">Transcription</keyword>
<dbReference type="InterPro" id="IPR014284">
    <property type="entry name" value="RNA_pol_sigma-70_dom"/>
</dbReference>
<dbReference type="SUPFAM" id="SSF88946">
    <property type="entry name" value="Sigma2 domain of RNA polymerase sigma factors"/>
    <property type="match status" value="1"/>
</dbReference>
<protein>
    <submittedName>
        <fullName evidence="7">RNA polymerase sigma-70 factor, ECF subfamily</fullName>
    </submittedName>
</protein>
<feature type="domain" description="RNA polymerase sigma factor 70 region 4 type 2" evidence="6">
    <location>
        <begin position="123"/>
        <end position="174"/>
    </location>
</feature>
<dbReference type="PANTHER" id="PTHR43133:SF46">
    <property type="entry name" value="RNA POLYMERASE SIGMA-70 FACTOR ECF SUBFAMILY"/>
    <property type="match status" value="1"/>
</dbReference>
<dbReference type="Pfam" id="PF08281">
    <property type="entry name" value="Sigma70_r4_2"/>
    <property type="match status" value="1"/>
</dbReference>
<dbReference type="GO" id="GO:0003677">
    <property type="term" value="F:DNA binding"/>
    <property type="evidence" value="ECO:0007669"/>
    <property type="project" value="InterPro"/>
</dbReference>
<dbReference type="InterPro" id="IPR039425">
    <property type="entry name" value="RNA_pol_sigma-70-like"/>
</dbReference>
<evidence type="ECO:0000256" key="1">
    <source>
        <dbReference type="ARBA" id="ARBA00010641"/>
    </source>
</evidence>
<evidence type="ECO:0000313" key="8">
    <source>
        <dbReference type="Proteomes" id="UP000192756"/>
    </source>
</evidence>
<dbReference type="InterPro" id="IPR013249">
    <property type="entry name" value="RNA_pol_sigma70_r4_t2"/>
</dbReference>
<evidence type="ECO:0000256" key="3">
    <source>
        <dbReference type="ARBA" id="ARBA00023082"/>
    </source>
</evidence>
<comment type="similarity">
    <text evidence="1">Belongs to the sigma-70 factor family. ECF subfamily.</text>
</comment>
<dbReference type="STRING" id="151894.SAMN04488524_3501"/>
<feature type="domain" description="RNA polymerase sigma-70 region 2" evidence="5">
    <location>
        <begin position="27"/>
        <end position="92"/>
    </location>
</feature>
<dbReference type="InterPro" id="IPR036388">
    <property type="entry name" value="WH-like_DNA-bd_sf"/>
</dbReference>
<organism evidence="7 8">
    <name type="scientific">Pedobacter africanus</name>
    <dbReference type="NCBI Taxonomy" id="151894"/>
    <lineage>
        <taxon>Bacteria</taxon>
        <taxon>Pseudomonadati</taxon>
        <taxon>Bacteroidota</taxon>
        <taxon>Sphingobacteriia</taxon>
        <taxon>Sphingobacteriales</taxon>
        <taxon>Sphingobacteriaceae</taxon>
        <taxon>Pedobacter</taxon>
    </lineage>
</organism>
<dbReference type="Pfam" id="PF04542">
    <property type="entry name" value="Sigma70_r2"/>
    <property type="match status" value="1"/>
</dbReference>
<dbReference type="InterPro" id="IPR013325">
    <property type="entry name" value="RNA_pol_sigma_r2"/>
</dbReference>
<dbReference type="InterPro" id="IPR014327">
    <property type="entry name" value="RNA_pol_sigma70_bacteroid"/>
</dbReference>
<dbReference type="PANTHER" id="PTHR43133">
    <property type="entry name" value="RNA POLYMERASE ECF-TYPE SIGMA FACTO"/>
    <property type="match status" value="1"/>
</dbReference>
<accession>A0A1W2DAI5</accession>
<dbReference type="InterPro" id="IPR013324">
    <property type="entry name" value="RNA_pol_sigma_r3/r4-like"/>
</dbReference>
<evidence type="ECO:0000259" key="6">
    <source>
        <dbReference type="Pfam" id="PF08281"/>
    </source>
</evidence>
<keyword evidence="8" id="KW-1185">Reference proteome</keyword>
<dbReference type="SUPFAM" id="SSF88659">
    <property type="entry name" value="Sigma3 and sigma4 domains of RNA polymerase sigma factors"/>
    <property type="match status" value="1"/>
</dbReference>
<evidence type="ECO:0000256" key="2">
    <source>
        <dbReference type="ARBA" id="ARBA00023015"/>
    </source>
</evidence>
<name>A0A1W2DAI5_9SPHI</name>
<evidence type="ECO:0000313" key="7">
    <source>
        <dbReference type="EMBL" id="SMC94018.1"/>
    </source>
</evidence>
<dbReference type="Gene3D" id="1.10.10.10">
    <property type="entry name" value="Winged helix-like DNA-binding domain superfamily/Winged helix DNA-binding domain"/>
    <property type="match status" value="1"/>
</dbReference>
<reference evidence="8" key="1">
    <citation type="submission" date="2017-04" db="EMBL/GenBank/DDBJ databases">
        <authorList>
            <person name="Varghese N."/>
            <person name="Submissions S."/>
        </authorList>
    </citation>
    <scope>NUCLEOTIDE SEQUENCE [LARGE SCALE GENOMIC DNA]</scope>
    <source>
        <strain evidence="8">DSM 12126</strain>
    </source>
</reference>
<dbReference type="RefSeq" id="WP_084240304.1">
    <property type="nucleotide sequence ID" value="NZ_FWXT01000003.1"/>
</dbReference>
<dbReference type="GO" id="GO:0016987">
    <property type="term" value="F:sigma factor activity"/>
    <property type="evidence" value="ECO:0007669"/>
    <property type="project" value="UniProtKB-KW"/>
</dbReference>
<dbReference type="EMBL" id="FWXT01000003">
    <property type="protein sequence ID" value="SMC94018.1"/>
    <property type="molecule type" value="Genomic_DNA"/>
</dbReference>
<dbReference type="AlphaFoldDB" id="A0A1W2DAI5"/>
<dbReference type="OrthoDB" id="665981at2"/>
<dbReference type="NCBIfam" id="TIGR02937">
    <property type="entry name" value="sigma70-ECF"/>
    <property type="match status" value="1"/>
</dbReference>
<dbReference type="Gene3D" id="1.10.1740.10">
    <property type="match status" value="1"/>
</dbReference>
<dbReference type="InterPro" id="IPR007627">
    <property type="entry name" value="RNA_pol_sigma70_r2"/>
</dbReference>
<keyword evidence="3" id="KW-0731">Sigma factor</keyword>
<evidence type="ECO:0000256" key="4">
    <source>
        <dbReference type="ARBA" id="ARBA00023163"/>
    </source>
</evidence>
<dbReference type="Proteomes" id="UP000192756">
    <property type="component" value="Unassembled WGS sequence"/>
</dbReference>
<sequence length="189" mass="21779">MNHYSTSTDKELLDLVKSNDYAAFNELYSRHSDALYGSAYNVLRNREACRDIIQDIFVWFWQNRDKWELNSCRGYLLTAVKFKTANYIRNNKVGKNFFAELSSIEIESDDEAAAMEVRELSDLIKRLAEQLPGKHGEIFRLSRYAQLSNKEIAAQLGITEKTVENQMTIALKKMKEKLGPGNAFLLLLL</sequence>
<gene>
    <name evidence="7" type="ORF">SAMN04488524_3501</name>
</gene>
<keyword evidence="2" id="KW-0805">Transcription regulation</keyword>
<dbReference type="GO" id="GO:0006352">
    <property type="term" value="P:DNA-templated transcription initiation"/>
    <property type="evidence" value="ECO:0007669"/>
    <property type="project" value="InterPro"/>
</dbReference>
<dbReference type="NCBIfam" id="TIGR02985">
    <property type="entry name" value="Sig70_bacteroi1"/>
    <property type="match status" value="1"/>
</dbReference>